<keyword evidence="1" id="KW-0472">Membrane</keyword>
<comment type="caution">
    <text evidence="2">The sequence shown here is derived from an EMBL/GenBank/DDBJ whole genome shotgun (WGS) entry which is preliminary data.</text>
</comment>
<feature type="transmembrane region" description="Helical" evidence="1">
    <location>
        <begin position="41"/>
        <end position="66"/>
    </location>
</feature>
<gene>
    <name evidence="3" type="ORF">E5676_scaffold83888G00010</name>
    <name evidence="2" type="ORF">E6C27_scaffold43927G00010</name>
</gene>
<dbReference type="EMBL" id="SSTD01005830">
    <property type="protein sequence ID" value="TYK21250.1"/>
    <property type="molecule type" value="Genomic_DNA"/>
</dbReference>
<protein>
    <submittedName>
        <fullName evidence="2">CASP-like protein 4D1</fullName>
    </submittedName>
</protein>
<evidence type="ECO:0000313" key="3">
    <source>
        <dbReference type="EMBL" id="TYK21250.1"/>
    </source>
</evidence>
<sequence>MLAYLLLSAASAGLGAGIDLRVNVKLLLEDDYYNSFFDKGNAGSAILLLAFICSAIVSVLSSLALIRKPV</sequence>
<dbReference type="Proteomes" id="UP000321393">
    <property type="component" value="Unassembled WGS sequence"/>
</dbReference>
<dbReference type="EMBL" id="SSTE01002735">
    <property type="protein sequence ID" value="KAA0063369.1"/>
    <property type="molecule type" value="Genomic_DNA"/>
</dbReference>
<reference evidence="4 5" key="1">
    <citation type="submission" date="2019-08" db="EMBL/GenBank/DDBJ databases">
        <title>Draft genome sequences of two oriental melons (Cucumis melo L. var makuwa).</title>
        <authorList>
            <person name="Kwon S.-Y."/>
        </authorList>
    </citation>
    <scope>NUCLEOTIDE SEQUENCE [LARGE SCALE GENOMIC DNA]</scope>
    <source>
        <strain evidence="5">cv. Chang Bougi</strain>
        <strain evidence="4">cv. SW 3</strain>
        <tissue evidence="2">Leaf</tissue>
    </source>
</reference>
<dbReference type="AlphaFoldDB" id="A0A5A7VCQ1"/>
<evidence type="ECO:0000256" key="1">
    <source>
        <dbReference type="SAM" id="Phobius"/>
    </source>
</evidence>
<name>A0A5A7VCQ1_CUCMM</name>
<dbReference type="OrthoDB" id="685197at2759"/>
<evidence type="ECO:0000313" key="5">
    <source>
        <dbReference type="Proteomes" id="UP000321947"/>
    </source>
</evidence>
<keyword evidence="1" id="KW-1133">Transmembrane helix</keyword>
<accession>A0A5A7VCQ1</accession>
<evidence type="ECO:0000313" key="4">
    <source>
        <dbReference type="Proteomes" id="UP000321393"/>
    </source>
</evidence>
<keyword evidence="1" id="KW-0812">Transmembrane</keyword>
<organism evidence="2 4">
    <name type="scientific">Cucumis melo var. makuwa</name>
    <name type="common">Oriental melon</name>
    <dbReference type="NCBI Taxonomy" id="1194695"/>
    <lineage>
        <taxon>Eukaryota</taxon>
        <taxon>Viridiplantae</taxon>
        <taxon>Streptophyta</taxon>
        <taxon>Embryophyta</taxon>
        <taxon>Tracheophyta</taxon>
        <taxon>Spermatophyta</taxon>
        <taxon>Magnoliopsida</taxon>
        <taxon>eudicotyledons</taxon>
        <taxon>Gunneridae</taxon>
        <taxon>Pentapetalae</taxon>
        <taxon>rosids</taxon>
        <taxon>fabids</taxon>
        <taxon>Cucurbitales</taxon>
        <taxon>Cucurbitaceae</taxon>
        <taxon>Benincaseae</taxon>
        <taxon>Cucumis</taxon>
    </lineage>
</organism>
<proteinExistence type="predicted"/>
<dbReference type="Proteomes" id="UP000321947">
    <property type="component" value="Unassembled WGS sequence"/>
</dbReference>
<evidence type="ECO:0000313" key="2">
    <source>
        <dbReference type="EMBL" id="KAA0063369.1"/>
    </source>
</evidence>